<keyword evidence="2" id="KW-1185">Reference proteome</keyword>
<protein>
    <submittedName>
        <fullName evidence="1">Uncharacterized protein</fullName>
    </submittedName>
</protein>
<dbReference type="Proteomes" id="UP000652761">
    <property type="component" value="Unassembled WGS sequence"/>
</dbReference>
<gene>
    <name evidence="1" type="ORF">Taro_023696</name>
</gene>
<comment type="caution">
    <text evidence="1">The sequence shown here is derived from an EMBL/GenBank/DDBJ whole genome shotgun (WGS) entry which is preliminary data.</text>
</comment>
<evidence type="ECO:0000313" key="1">
    <source>
        <dbReference type="EMBL" id="MQL91088.1"/>
    </source>
</evidence>
<accession>A0A843V4U7</accession>
<sequence>MDWKKLKCAHEGHDWRCVHGTRRKGATWGTKERSTSSEGEVPKDTIRYVAPSGASASALGELKSQIPQSQKVLGVL</sequence>
<evidence type="ECO:0000313" key="2">
    <source>
        <dbReference type="Proteomes" id="UP000652761"/>
    </source>
</evidence>
<dbReference type="AlphaFoldDB" id="A0A843V4U7"/>
<proteinExistence type="predicted"/>
<reference evidence="1" key="1">
    <citation type="submission" date="2017-07" db="EMBL/GenBank/DDBJ databases">
        <title>Taro Niue Genome Assembly and Annotation.</title>
        <authorList>
            <person name="Atibalentja N."/>
            <person name="Keating K."/>
            <person name="Fields C.J."/>
        </authorList>
    </citation>
    <scope>NUCLEOTIDE SEQUENCE</scope>
    <source>
        <strain evidence="1">Niue_2</strain>
        <tissue evidence="1">Leaf</tissue>
    </source>
</reference>
<organism evidence="1 2">
    <name type="scientific">Colocasia esculenta</name>
    <name type="common">Wild taro</name>
    <name type="synonym">Arum esculentum</name>
    <dbReference type="NCBI Taxonomy" id="4460"/>
    <lineage>
        <taxon>Eukaryota</taxon>
        <taxon>Viridiplantae</taxon>
        <taxon>Streptophyta</taxon>
        <taxon>Embryophyta</taxon>
        <taxon>Tracheophyta</taxon>
        <taxon>Spermatophyta</taxon>
        <taxon>Magnoliopsida</taxon>
        <taxon>Liliopsida</taxon>
        <taxon>Araceae</taxon>
        <taxon>Aroideae</taxon>
        <taxon>Colocasieae</taxon>
        <taxon>Colocasia</taxon>
    </lineage>
</organism>
<name>A0A843V4U7_COLES</name>
<dbReference type="EMBL" id="NMUH01001302">
    <property type="protein sequence ID" value="MQL91088.1"/>
    <property type="molecule type" value="Genomic_DNA"/>
</dbReference>